<dbReference type="AlphaFoldDB" id="A0A091DWR9"/>
<sequence length="87" mass="9950">MVEERLILKMEQIKENLVVSPAAISEHLPEEKHLAEEHSDWGPRAEPSSECSGRCGDPTNGTPPTAYTLRVMPYWYGKCMTWFRKDS</sequence>
<name>A0A091DWR9_FUKDA</name>
<dbReference type="Proteomes" id="UP000028990">
    <property type="component" value="Unassembled WGS sequence"/>
</dbReference>
<keyword evidence="3" id="KW-1185">Reference proteome</keyword>
<accession>A0A091DWR9</accession>
<protein>
    <submittedName>
        <fullName evidence="2">Uncharacterized protein</fullName>
    </submittedName>
</protein>
<gene>
    <name evidence="2" type="ORF">H920_02033</name>
</gene>
<evidence type="ECO:0000256" key="1">
    <source>
        <dbReference type="SAM" id="MobiDB-lite"/>
    </source>
</evidence>
<proteinExistence type="predicted"/>
<organism evidence="2 3">
    <name type="scientific">Fukomys damarensis</name>
    <name type="common">Damaraland mole rat</name>
    <name type="synonym">Cryptomys damarensis</name>
    <dbReference type="NCBI Taxonomy" id="885580"/>
    <lineage>
        <taxon>Eukaryota</taxon>
        <taxon>Metazoa</taxon>
        <taxon>Chordata</taxon>
        <taxon>Craniata</taxon>
        <taxon>Vertebrata</taxon>
        <taxon>Euteleostomi</taxon>
        <taxon>Mammalia</taxon>
        <taxon>Eutheria</taxon>
        <taxon>Euarchontoglires</taxon>
        <taxon>Glires</taxon>
        <taxon>Rodentia</taxon>
        <taxon>Hystricomorpha</taxon>
        <taxon>Bathyergidae</taxon>
        <taxon>Fukomys</taxon>
    </lineage>
</organism>
<feature type="compositionally biased region" description="Basic and acidic residues" evidence="1">
    <location>
        <begin position="33"/>
        <end position="43"/>
    </location>
</feature>
<dbReference type="EMBL" id="KN121399">
    <property type="protein sequence ID" value="KFO36579.1"/>
    <property type="molecule type" value="Genomic_DNA"/>
</dbReference>
<evidence type="ECO:0000313" key="2">
    <source>
        <dbReference type="EMBL" id="KFO36579.1"/>
    </source>
</evidence>
<feature type="region of interest" description="Disordered" evidence="1">
    <location>
        <begin position="33"/>
        <end position="63"/>
    </location>
</feature>
<evidence type="ECO:0000313" key="3">
    <source>
        <dbReference type="Proteomes" id="UP000028990"/>
    </source>
</evidence>
<reference evidence="2 3" key="1">
    <citation type="submission" date="2013-11" db="EMBL/GenBank/DDBJ databases">
        <title>The Damaraland mole rat (Fukomys damarensis) genome and evolution of African mole rats.</title>
        <authorList>
            <person name="Gladyshev V.N."/>
            <person name="Fang X."/>
        </authorList>
    </citation>
    <scope>NUCLEOTIDE SEQUENCE [LARGE SCALE GENOMIC DNA]</scope>
    <source>
        <tissue evidence="2">Liver</tissue>
    </source>
</reference>